<dbReference type="InterPro" id="IPR028889">
    <property type="entry name" value="USP"/>
</dbReference>
<dbReference type="InterPro" id="IPR001394">
    <property type="entry name" value="Peptidase_C19_UCH"/>
</dbReference>
<dbReference type="EC" id="3.4.19.12" evidence="3"/>
<dbReference type="SUPFAM" id="SSF54001">
    <property type="entry name" value="Cysteine proteinases"/>
    <property type="match status" value="1"/>
</dbReference>
<protein>
    <recommendedName>
        <fullName evidence="3">ubiquitinyl hydrolase 1</fullName>
        <ecNumber evidence="3">3.4.19.12</ecNumber>
    </recommendedName>
</protein>
<dbReference type="InterPro" id="IPR021905">
    <property type="entry name" value="DUF3517"/>
</dbReference>
<feature type="domain" description="USP" evidence="11">
    <location>
        <begin position="1623"/>
        <end position="2021"/>
    </location>
</feature>
<dbReference type="Gene3D" id="1.10.8.10">
    <property type="entry name" value="DNA helicase RuvA subunit, C-terminal domain"/>
    <property type="match status" value="1"/>
</dbReference>
<dbReference type="SUPFAM" id="SSF54236">
    <property type="entry name" value="Ubiquitin-like"/>
    <property type="match status" value="1"/>
</dbReference>
<dbReference type="GO" id="GO:0016579">
    <property type="term" value="P:protein deubiquitination"/>
    <property type="evidence" value="ECO:0007669"/>
    <property type="project" value="InterPro"/>
</dbReference>
<dbReference type="Pfam" id="PF22900">
    <property type="entry name" value="UCH_UBL1"/>
    <property type="match status" value="1"/>
</dbReference>
<evidence type="ECO:0000256" key="7">
    <source>
        <dbReference type="ARBA" id="ARBA00022801"/>
    </source>
</evidence>
<dbReference type="GO" id="GO:0006508">
    <property type="term" value="P:proteolysis"/>
    <property type="evidence" value="ECO:0007669"/>
    <property type="project" value="UniProtKB-KW"/>
</dbReference>
<keyword evidence="13" id="KW-1185">Reference proteome</keyword>
<dbReference type="CDD" id="cd02659">
    <property type="entry name" value="peptidase_C19C"/>
    <property type="match status" value="1"/>
</dbReference>
<feature type="compositionally biased region" description="Polar residues" evidence="9">
    <location>
        <begin position="1004"/>
        <end position="1017"/>
    </location>
</feature>
<keyword evidence="4" id="KW-0597">Phosphoprotein</keyword>
<feature type="region of interest" description="Disordered" evidence="9">
    <location>
        <begin position="1881"/>
        <end position="1912"/>
    </location>
</feature>
<feature type="compositionally biased region" description="Low complexity" evidence="9">
    <location>
        <begin position="989"/>
        <end position="1003"/>
    </location>
</feature>
<comment type="similarity">
    <text evidence="2">Belongs to the peptidase C19 family.</text>
</comment>
<evidence type="ECO:0000259" key="10">
    <source>
        <dbReference type="PROSITE" id="PS50030"/>
    </source>
</evidence>
<dbReference type="Pfam" id="PF00443">
    <property type="entry name" value="UCH"/>
    <property type="match status" value="1"/>
</dbReference>
<feature type="region of interest" description="Disordered" evidence="9">
    <location>
        <begin position="989"/>
        <end position="1017"/>
    </location>
</feature>
<feature type="compositionally biased region" description="Low complexity" evidence="9">
    <location>
        <begin position="1306"/>
        <end position="1318"/>
    </location>
</feature>
<dbReference type="InterPro" id="IPR050164">
    <property type="entry name" value="Peptidase_C19"/>
</dbReference>
<dbReference type="Pfam" id="PF12030">
    <property type="entry name" value="DUF3517"/>
    <property type="match status" value="1"/>
</dbReference>
<organism evidence="12 13">
    <name type="scientific">Pomacea canaliculata</name>
    <name type="common">Golden apple snail</name>
    <dbReference type="NCBI Taxonomy" id="400727"/>
    <lineage>
        <taxon>Eukaryota</taxon>
        <taxon>Metazoa</taxon>
        <taxon>Spiralia</taxon>
        <taxon>Lophotrochozoa</taxon>
        <taxon>Mollusca</taxon>
        <taxon>Gastropoda</taxon>
        <taxon>Caenogastropoda</taxon>
        <taxon>Architaenioglossa</taxon>
        <taxon>Ampullarioidea</taxon>
        <taxon>Ampullariidae</taxon>
        <taxon>Pomacea</taxon>
    </lineage>
</organism>
<dbReference type="InterPro" id="IPR029071">
    <property type="entry name" value="Ubiquitin-like_domsf"/>
</dbReference>
<dbReference type="SMART" id="SM00165">
    <property type="entry name" value="UBA"/>
    <property type="match status" value="1"/>
</dbReference>
<dbReference type="SUPFAM" id="SSF48371">
    <property type="entry name" value="ARM repeat"/>
    <property type="match status" value="2"/>
</dbReference>
<evidence type="ECO:0000256" key="6">
    <source>
        <dbReference type="ARBA" id="ARBA00022786"/>
    </source>
</evidence>
<dbReference type="Proteomes" id="UP000245119">
    <property type="component" value="Linkage Group LG10"/>
</dbReference>
<dbReference type="PROSITE" id="PS00972">
    <property type="entry name" value="USP_1"/>
    <property type="match status" value="1"/>
</dbReference>
<evidence type="ECO:0000256" key="4">
    <source>
        <dbReference type="ARBA" id="ARBA00022553"/>
    </source>
</evidence>
<evidence type="ECO:0000313" key="12">
    <source>
        <dbReference type="EMBL" id="PVD22959.1"/>
    </source>
</evidence>
<evidence type="ECO:0000259" key="11">
    <source>
        <dbReference type="PROSITE" id="PS50235"/>
    </source>
</evidence>
<keyword evidence="5" id="KW-0645">Protease</keyword>
<accession>A0A2T7NP59</accession>
<comment type="catalytic activity">
    <reaction evidence="1">
        <text>Thiol-dependent hydrolysis of ester, thioester, amide, peptide and isopeptide bonds formed by the C-terminal Gly of ubiquitin (a 76-residue protein attached to proteins as an intracellular targeting signal).</text>
        <dbReference type="EC" id="3.4.19.12"/>
    </reaction>
</comment>
<reference evidence="12 13" key="1">
    <citation type="submission" date="2018-04" db="EMBL/GenBank/DDBJ databases">
        <title>The genome of golden apple snail Pomacea canaliculata provides insight into stress tolerance and invasive adaptation.</title>
        <authorList>
            <person name="Liu C."/>
            <person name="Liu B."/>
            <person name="Ren Y."/>
            <person name="Zhang Y."/>
            <person name="Wang H."/>
            <person name="Li S."/>
            <person name="Jiang F."/>
            <person name="Yin L."/>
            <person name="Zhang G."/>
            <person name="Qian W."/>
            <person name="Fan W."/>
        </authorList>
    </citation>
    <scope>NUCLEOTIDE SEQUENCE [LARGE SCALE GENOMIC DNA]</scope>
    <source>
        <strain evidence="12">SZHN2017</strain>
        <tissue evidence="12">Muscle</tissue>
    </source>
</reference>
<keyword evidence="7" id="KW-0378">Hydrolase</keyword>
<dbReference type="OrthoDB" id="289038at2759"/>
<dbReference type="Gene3D" id="3.90.70.10">
    <property type="entry name" value="Cysteine proteinases"/>
    <property type="match status" value="1"/>
</dbReference>
<dbReference type="GO" id="GO:0005634">
    <property type="term" value="C:nucleus"/>
    <property type="evidence" value="ECO:0007669"/>
    <property type="project" value="TreeGrafter"/>
</dbReference>
<keyword evidence="8" id="KW-0788">Thiol protease</keyword>
<proteinExistence type="inferred from homology"/>
<feature type="compositionally biased region" description="Low complexity" evidence="9">
    <location>
        <begin position="2621"/>
        <end position="2663"/>
    </location>
</feature>
<dbReference type="PANTHER" id="PTHR24006">
    <property type="entry name" value="UBIQUITIN CARBOXYL-TERMINAL HYDROLASE"/>
    <property type="match status" value="1"/>
</dbReference>
<evidence type="ECO:0000313" key="13">
    <source>
        <dbReference type="Proteomes" id="UP000245119"/>
    </source>
</evidence>
<dbReference type="GO" id="GO:0004843">
    <property type="term" value="F:cysteine-type deubiquitinase activity"/>
    <property type="evidence" value="ECO:0007669"/>
    <property type="project" value="UniProtKB-EC"/>
</dbReference>
<dbReference type="InterPro" id="IPR038765">
    <property type="entry name" value="Papain-like_cys_pep_sf"/>
</dbReference>
<dbReference type="PANTHER" id="PTHR24006:SF943">
    <property type="entry name" value="UBIQUITIN CARBOXYL-TERMINAL HYDROLASE PUF"/>
    <property type="match status" value="1"/>
</dbReference>
<evidence type="ECO:0000256" key="8">
    <source>
        <dbReference type="ARBA" id="ARBA00022807"/>
    </source>
</evidence>
<dbReference type="STRING" id="400727.A0A2T7NP59"/>
<feature type="compositionally biased region" description="Low complexity" evidence="9">
    <location>
        <begin position="2588"/>
        <end position="2601"/>
    </location>
</feature>
<dbReference type="PROSITE" id="PS50030">
    <property type="entry name" value="UBA"/>
    <property type="match status" value="1"/>
</dbReference>
<dbReference type="EMBL" id="PZQS01000010">
    <property type="protein sequence ID" value="PVD22959.1"/>
    <property type="molecule type" value="Genomic_DNA"/>
</dbReference>
<feature type="region of interest" description="Disordered" evidence="9">
    <location>
        <begin position="1298"/>
        <end position="1318"/>
    </location>
</feature>
<dbReference type="InterPro" id="IPR055176">
    <property type="entry name" value="UBP24/USP9X/USP9Y_UBL"/>
</dbReference>
<dbReference type="Pfam" id="PF25010">
    <property type="entry name" value="ARM_UBP24_USP9X-Y"/>
    <property type="match status" value="1"/>
</dbReference>
<dbReference type="Pfam" id="PF00627">
    <property type="entry name" value="UBA"/>
    <property type="match status" value="1"/>
</dbReference>
<dbReference type="PROSITE" id="PS00973">
    <property type="entry name" value="USP_2"/>
    <property type="match status" value="1"/>
</dbReference>
<dbReference type="GO" id="GO:0005829">
    <property type="term" value="C:cytosol"/>
    <property type="evidence" value="ECO:0007669"/>
    <property type="project" value="TreeGrafter"/>
</dbReference>
<dbReference type="InterPro" id="IPR018200">
    <property type="entry name" value="USP_CS"/>
</dbReference>
<evidence type="ECO:0000256" key="2">
    <source>
        <dbReference type="ARBA" id="ARBA00009085"/>
    </source>
</evidence>
<dbReference type="FunFam" id="3.90.70.10:FF:000022">
    <property type="entry name" value="Ubiquitin carboxyl-terminal hydrolase 24"/>
    <property type="match status" value="1"/>
</dbReference>
<comment type="caution">
    <text evidence="12">The sequence shown here is derived from an EMBL/GenBank/DDBJ whole genome shotgun (WGS) entry which is preliminary data.</text>
</comment>
<feature type="compositionally biased region" description="Low complexity" evidence="9">
    <location>
        <begin position="1886"/>
        <end position="1910"/>
    </location>
</feature>
<feature type="region of interest" description="Disordered" evidence="9">
    <location>
        <begin position="1234"/>
        <end position="1253"/>
    </location>
</feature>
<dbReference type="SUPFAM" id="SSF46934">
    <property type="entry name" value="UBA-like"/>
    <property type="match status" value="1"/>
</dbReference>
<dbReference type="PROSITE" id="PS50235">
    <property type="entry name" value="USP_3"/>
    <property type="match status" value="1"/>
</dbReference>
<keyword evidence="6" id="KW-0833">Ubl conjugation pathway</keyword>
<sequence>MEVNEENVQMILSMGFPSEAEVRRALRMAKNDLSDAVAILTNDHPVSSYDALDDVSDIDMKNPPSKAVQAPVYGPSLPPSYDEAIDVPQNTVEEATNGDECVMEESNSLEFPVTNLYELEGRVFTEMWNIPYKKEESLGRCLLAATRLAETGLCESDEHCKRFVERCMPEAFQKLLTSVAVHKWVAEIQEGIFNMLTLLVDLVVARLHHHPVSLVLMDTLNLAFNRETEFQFKNRSRRDNRIAWEEKFNGCDLPAVPPQSSIRSVADPFGWLTHLVNHFAYKGGLELIKKNLEEEELDVVSMAALLKPFGTCAEFLNANVAKEIFSPGLETAVRYVKGLEENDFKEKKIGSVSDLLTSMKLMSMHLWPSNVDDLDNLRLDVARRMLQSPHFNAKMNALKEVTKLIEECSATKVARTAMHPDKILDWLVENRILSIALEGNIDQAQYCDKIKGIVDFLGSKLSVDELTMIWRMQNGQTNNVIDNIHSIVAAAAVKFDAQQLEHLFRLIHKKWRDDNDRMREKLLSLIGKIGKDARVAETTTKVLGLLWDLAHLPALSRHLLEQAQEEHHAILSDSYSVKEQVKLQYVNKCVDDIKKGACVLPALRQLINISKNIIKQSFQKADKGVLHELNKNCDVLKLVTNSLVKCHKQAVSAVSEMGQLTPDTLVDGRYTHSDYMMTHLNFLQYILQEGVLYLPWNRARDIWATMVANPRACDWDRETCYEWMRKGLNDLDVEAQPHLFQKEILRLEPSRLSEKGFYCFKCFFESVNIREHRLKRGNNNVLIVEKGDLVGLDYLWEVCLHIPDEIIADAAIQLLLNMSYNSLNPRLKKMAMIGVCGNVVAQTVSNATKILAATVVPEVANVPLPSRSVKLLAIERLLWIAEAYILSVEELHCFPRTILPHAASFHGYPLTLTIRCEALHQEFTCHSNETLGSLRQKIITRLGQTQEHIQIHANDKLLCMTRDHKLLHQLDIYDGQVVQVRLGSVTQAASSTSLPSAPTNTPSKQPEASASVATSKQSFELEQEKMLPGVVMAKGGEVFEMLYQLTELDEPKITKRVQKLLMLIPTDPAVSDALDIMTQKNLKQTSSLEDVTSISGSKSSPRKSPRAATTSSRHTPREVMKILFDSSAPDMSPFRVLYNLEVLSSKLMPTHIEAGSAAVTQVVCEEFLNNGGLSLVVNVLQPESLPADINYEIRQGCYSICLQLARYLLCGLSVTEESSSTVTLDTMTRPGAGIATTSPAHSPAKSAKTSGSRAIQTLTPQEFIETVSCFMRVTWAGAAGRLHLLSYNQPIREARDGTACGHRSRQSSTGSSASTNSDSDCQSLHAGVCSHQVSISTKDANIAREALEILITCLQLRSELIASFYSLPFLSDFVIDLLVGCPLPDMRIAMCEQLWLLCQLTPDVLSPTLQPPRQFVLQLLQRAYLPFWVTSSSARGSTQKLLSQCSQYFDLRCRLLKNLSAELQEDMQLDVASMLEDEIAWLSNFAPSRHAELQTMDNTLLAGHLHLIRTLFTCQGINKEELGEELVSDLLHDFLFPASKLMMDNVIQMSDDTRLAEFNPKCSLRESRRAAFDLLIELCNNCPHNQELVCRQLLVMHHQANPDCANQWEYMPAVDGRAACGYVGLKNAGATCYMNSVLQQLYMVPGVPEAVLSVDEDSPDEDSVFYQIQQVFGHLMESKLQFHEPERFWSIFRLWGQTINVREQQDAFDFFQALTDQVDEHMKKIGKEEIFKNKFQGKFSDQKICKDCPHRYEREEAFIALNLTVKNATLQDSLDQFVKGELLEGDNAYFCEKCGEKRNTIKRMCIKTLPPLLCIQLKRFGYDWETNRALKFDDYFKFPWILNMEPYTAEGMARLEMEAGMQEAAGDVGSGAGDGNIISLNNGEVSDSSSSSSGISGSSGMSAGSEMGSGDMVSEPAVLEQQPKCINYELVGIVVHSGQANAGHYYSFIKDRRGTVLTNPNKGKWFKFNDTIVEEFDMTDSTVEQECFGGMYRAKVFDSTNSYPEERLRYWNGYLLFYERMEEPHTPTSAKRSRILSRRLLPHGGKRSLDSNSLLELTELVHKGEQRGIFVERMPASIQQAIHAENITFVKNRDVYNPDYFSYLLRLISQNSDYVDSPQYSKMCVNAIQLGVKFLFNTYLRTSQKNQSELDEWAQVLEVLFSQCKDACIWFIDFLAGPDGSQYLKPFILECPIKEVRVMFAKVLEHMMSSFLAHGGVSTQKTFDALVEQLLRMLDKEVVDYVRHCSQYFLVLKTYIQMGTKACAHMFGRQGFQRLIAFLLGNTANGVDEDGGSRRWSSIQAREFGHLHSSLAMLILNCDVSVYRTESLGDLAPRLPQMVQPRIFLKMSPDMQKFVFGAESVHYLREVAQAVRELTTGNMATIIDMLLYCSFCNLSFSLTLVKQLMLQYTNAPSNELKTIFNLLTEVLTLEDSLQLTRLKWVIDGYADEKGNKYEGLISVIRLDHVSDSRRSYQCIKFLVSLSNRSSLAKDNLLRTPSKWQWAVNWLKKKMTEYYWSTSSTANLSNDDSNRKSFQRTQSAQYTLQEATALLTEIGGLDNGGDADAANTNVSIRGGVMFDETYLTVNSTWSSTSSTDTQNTSVPGEDEPPVDQRVSSDSRAHSPSTLPLSVSTSTTATITTASSSSSRSTVEVTSSSLSTPSSNS</sequence>
<evidence type="ECO:0000256" key="5">
    <source>
        <dbReference type="ARBA" id="ARBA00022670"/>
    </source>
</evidence>
<feature type="region of interest" description="Disordered" evidence="9">
    <location>
        <begin position="2588"/>
        <end position="2663"/>
    </location>
</feature>
<feature type="region of interest" description="Disordered" evidence="9">
    <location>
        <begin position="1085"/>
        <end position="1115"/>
    </location>
</feature>
<gene>
    <name evidence="12" type="ORF">C0Q70_16219</name>
</gene>
<dbReference type="InterPro" id="IPR009060">
    <property type="entry name" value="UBA-like_sf"/>
</dbReference>
<evidence type="ECO:0000256" key="3">
    <source>
        <dbReference type="ARBA" id="ARBA00012759"/>
    </source>
</evidence>
<name>A0A2T7NP59_POMCA</name>
<evidence type="ECO:0000256" key="9">
    <source>
        <dbReference type="SAM" id="MobiDB-lite"/>
    </source>
</evidence>
<dbReference type="InterPro" id="IPR016024">
    <property type="entry name" value="ARM-type_fold"/>
</dbReference>
<evidence type="ECO:0000256" key="1">
    <source>
        <dbReference type="ARBA" id="ARBA00000707"/>
    </source>
</evidence>
<feature type="domain" description="UBA" evidence="10">
    <location>
        <begin position="2"/>
        <end position="43"/>
    </location>
</feature>
<dbReference type="InterPro" id="IPR056850">
    <property type="entry name" value="ARM_UBP34_24_USP9X_Y"/>
</dbReference>
<dbReference type="InterPro" id="IPR015940">
    <property type="entry name" value="UBA"/>
</dbReference>